<dbReference type="AlphaFoldDB" id="A0A368G095"/>
<dbReference type="InterPro" id="IPR017850">
    <property type="entry name" value="Alkaline_phosphatase_core_sf"/>
</dbReference>
<dbReference type="Proteomes" id="UP000252519">
    <property type="component" value="Unassembled WGS sequence"/>
</dbReference>
<name>A0A368G095_ANCCA</name>
<dbReference type="EMBL" id="JOJR01000534">
    <property type="protein sequence ID" value="RCN36689.1"/>
    <property type="molecule type" value="Genomic_DNA"/>
</dbReference>
<dbReference type="STRING" id="29170.A0A368G095"/>
<dbReference type="PANTHER" id="PTHR10151">
    <property type="entry name" value="ECTONUCLEOTIDE PYROPHOSPHATASE/PHOSPHODIESTERASE"/>
    <property type="match status" value="1"/>
</dbReference>
<evidence type="ECO:0000313" key="2">
    <source>
        <dbReference type="Proteomes" id="UP000252519"/>
    </source>
</evidence>
<dbReference type="OrthoDB" id="415411at2759"/>
<protein>
    <submittedName>
        <fullName evidence="1">Uncharacterized protein</fullName>
    </submittedName>
</protein>
<proteinExistence type="predicted"/>
<sequence length="124" mass="14291">MSKRIGDIILEPEIGWDVQFNCEQAELLKTYGNGSKMHSSTHGMDPYETEMHATLVLHGPDIVPLQRIHRVPENIDLYVLMCYLLRIKCAPHNGTINVFMKNVHFNDSRRHVSPLVFLVFTIVF</sequence>
<dbReference type="GO" id="GO:0016787">
    <property type="term" value="F:hydrolase activity"/>
    <property type="evidence" value="ECO:0007669"/>
    <property type="project" value="UniProtKB-ARBA"/>
</dbReference>
<comment type="caution">
    <text evidence="1">The sequence shown here is derived from an EMBL/GenBank/DDBJ whole genome shotgun (WGS) entry which is preliminary data.</text>
</comment>
<dbReference type="Gene3D" id="3.40.720.10">
    <property type="entry name" value="Alkaline Phosphatase, subunit A"/>
    <property type="match status" value="1"/>
</dbReference>
<reference evidence="1 2" key="1">
    <citation type="submission" date="2014-10" db="EMBL/GenBank/DDBJ databases">
        <title>Draft genome of the hookworm Ancylostoma caninum.</title>
        <authorList>
            <person name="Mitreva M."/>
        </authorList>
    </citation>
    <scope>NUCLEOTIDE SEQUENCE [LARGE SCALE GENOMIC DNA]</scope>
    <source>
        <strain evidence="1 2">Baltimore</strain>
    </source>
</reference>
<accession>A0A368G095</accession>
<evidence type="ECO:0000313" key="1">
    <source>
        <dbReference type="EMBL" id="RCN36689.1"/>
    </source>
</evidence>
<dbReference type="SUPFAM" id="SSF53649">
    <property type="entry name" value="Alkaline phosphatase-like"/>
    <property type="match status" value="1"/>
</dbReference>
<organism evidence="1 2">
    <name type="scientific">Ancylostoma caninum</name>
    <name type="common">Dog hookworm</name>
    <dbReference type="NCBI Taxonomy" id="29170"/>
    <lineage>
        <taxon>Eukaryota</taxon>
        <taxon>Metazoa</taxon>
        <taxon>Ecdysozoa</taxon>
        <taxon>Nematoda</taxon>
        <taxon>Chromadorea</taxon>
        <taxon>Rhabditida</taxon>
        <taxon>Rhabditina</taxon>
        <taxon>Rhabditomorpha</taxon>
        <taxon>Strongyloidea</taxon>
        <taxon>Ancylostomatidae</taxon>
        <taxon>Ancylostomatinae</taxon>
        <taxon>Ancylostoma</taxon>
    </lineage>
</organism>
<keyword evidence="2" id="KW-1185">Reference proteome</keyword>
<dbReference type="PANTHER" id="PTHR10151:SF120">
    <property type="entry name" value="BIS(5'-ADENOSYL)-TRIPHOSPHATASE"/>
    <property type="match status" value="1"/>
</dbReference>
<gene>
    <name evidence="1" type="ORF">ANCCAN_17421</name>
</gene>